<dbReference type="Pfam" id="PF03732">
    <property type="entry name" value="Retrotrans_gag"/>
    <property type="match status" value="1"/>
</dbReference>
<comment type="caution">
    <text evidence="2">The sequence shown here is derived from an EMBL/GenBank/DDBJ whole genome shotgun (WGS) entry which is preliminary data.</text>
</comment>
<organism evidence="2 3">
    <name type="scientific">Mucuna pruriens</name>
    <name type="common">Velvet bean</name>
    <name type="synonym">Dolichos pruriens</name>
    <dbReference type="NCBI Taxonomy" id="157652"/>
    <lineage>
        <taxon>Eukaryota</taxon>
        <taxon>Viridiplantae</taxon>
        <taxon>Streptophyta</taxon>
        <taxon>Embryophyta</taxon>
        <taxon>Tracheophyta</taxon>
        <taxon>Spermatophyta</taxon>
        <taxon>Magnoliopsida</taxon>
        <taxon>eudicotyledons</taxon>
        <taxon>Gunneridae</taxon>
        <taxon>Pentapetalae</taxon>
        <taxon>rosids</taxon>
        <taxon>fabids</taxon>
        <taxon>Fabales</taxon>
        <taxon>Fabaceae</taxon>
        <taxon>Papilionoideae</taxon>
        <taxon>50 kb inversion clade</taxon>
        <taxon>NPAAA clade</taxon>
        <taxon>indigoferoid/millettioid clade</taxon>
        <taxon>Phaseoleae</taxon>
        <taxon>Mucuna</taxon>
    </lineage>
</organism>
<dbReference type="InterPro" id="IPR005162">
    <property type="entry name" value="Retrotrans_gag_dom"/>
</dbReference>
<name>A0A371HEX8_MUCPR</name>
<proteinExistence type="predicted"/>
<protein>
    <recommendedName>
        <fullName evidence="1">Retrotransposon gag domain-containing protein</fullName>
    </recommendedName>
</protein>
<evidence type="ECO:0000313" key="2">
    <source>
        <dbReference type="EMBL" id="RDY01339.1"/>
    </source>
</evidence>
<dbReference type="EMBL" id="QJKJ01002790">
    <property type="protein sequence ID" value="RDY01339.1"/>
    <property type="molecule type" value="Genomic_DNA"/>
</dbReference>
<evidence type="ECO:0000313" key="3">
    <source>
        <dbReference type="Proteomes" id="UP000257109"/>
    </source>
</evidence>
<dbReference type="PANTHER" id="PTHR33223">
    <property type="entry name" value="CCHC-TYPE DOMAIN-CONTAINING PROTEIN"/>
    <property type="match status" value="1"/>
</dbReference>
<gene>
    <name evidence="2" type="ORF">CR513_15354</name>
</gene>
<dbReference type="Proteomes" id="UP000257109">
    <property type="component" value="Unassembled WGS sequence"/>
</dbReference>
<keyword evidence="3" id="KW-1185">Reference proteome</keyword>
<feature type="non-terminal residue" evidence="2">
    <location>
        <position position="1"/>
    </location>
</feature>
<dbReference type="PANTHER" id="PTHR33223:SF10">
    <property type="entry name" value="AMINOTRANSFERASE-LIKE PLANT MOBILE DOMAIN-CONTAINING PROTEIN"/>
    <property type="match status" value="1"/>
</dbReference>
<sequence length="128" mass="14897">MELKTPTFTSRLSKPREWFVGLPPRTIHSFNDLATIFVSQFFANCAKRLEVANLFDIWQVKGESLKKYLIRFNNTTVQVNNLDQKFFVKAFQKGLRVGQFSYSLALRHPSSMGEIRARVEKHIEAEED</sequence>
<evidence type="ECO:0000259" key="1">
    <source>
        <dbReference type="Pfam" id="PF03732"/>
    </source>
</evidence>
<feature type="domain" description="Retrotransposon gag" evidence="1">
    <location>
        <begin position="14"/>
        <end position="96"/>
    </location>
</feature>
<dbReference type="AlphaFoldDB" id="A0A371HEX8"/>
<reference evidence="2" key="1">
    <citation type="submission" date="2018-05" db="EMBL/GenBank/DDBJ databases">
        <title>Draft genome of Mucuna pruriens seed.</title>
        <authorList>
            <person name="Nnadi N.E."/>
            <person name="Vos R."/>
            <person name="Hasami M.H."/>
            <person name="Devisetty U.K."/>
            <person name="Aguiy J.C."/>
        </authorList>
    </citation>
    <scope>NUCLEOTIDE SEQUENCE [LARGE SCALE GENOMIC DNA]</scope>
    <source>
        <strain evidence="2">JCA_2017</strain>
    </source>
</reference>
<accession>A0A371HEX8</accession>
<dbReference type="OrthoDB" id="1752139at2759"/>